<accession>A0A843YFW2</accession>
<evidence type="ECO:0008006" key="4">
    <source>
        <dbReference type="Google" id="ProtNLM"/>
    </source>
</evidence>
<feature type="transmembrane region" description="Helical" evidence="1">
    <location>
        <begin position="12"/>
        <end position="31"/>
    </location>
</feature>
<dbReference type="EMBL" id="WIBF01000003">
    <property type="protein sequence ID" value="MQQ08172.1"/>
    <property type="molecule type" value="Genomic_DNA"/>
</dbReference>
<dbReference type="Proteomes" id="UP000444174">
    <property type="component" value="Unassembled WGS sequence"/>
</dbReference>
<evidence type="ECO:0000313" key="3">
    <source>
        <dbReference type="Proteomes" id="UP000444174"/>
    </source>
</evidence>
<dbReference type="Gene3D" id="1.10.287.1490">
    <property type="match status" value="1"/>
</dbReference>
<sequence>MQVERIIEKRGGVVPTVIGGIIAAGLGFGLAQTEVLDPYFGKGGAEIESLTAAQSDLGQKLTDVTTRLDALVIPDLDPLAVRVDALEGFANDLPQQPSVDLSAIETKLADLQSQIAALQARPVTEGASAEATAAFEAEIAKLQDSFSKQREEVEAMFDQARALEQASAEAAKIASAQTVLARLRAAVDAGQPFGGMTSELSDLGVDVPQALLDRGTDGVSTLAALTESFAPAARAALAAVRDEGKDSAGLLDYVNRHLGARSVAPRDGDDPDAVLSRAEAAVRKGDLETAISETSTLPEAAASAMADWVDAAVARQQTLVAAETLSQSLNAN</sequence>
<keyword evidence="1" id="KW-1133">Transmembrane helix</keyword>
<evidence type="ECO:0000256" key="1">
    <source>
        <dbReference type="SAM" id="Phobius"/>
    </source>
</evidence>
<dbReference type="AlphaFoldDB" id="A0A843YFW2"/>
<reference evidence="2 3" key="1">
    <citation type="submission" date="2019-10" db="EMBL/GenBank/DDBJ databases">
        <title>Epibacterium sp. nov., isolated from seawater.</title>
        <authorList>
            <person name="Zhang X."/>
            <person name="Li N."/>
        </authorList>
    </citation>
    <scope>NUCLEOTIDE SEQUENCE [LARGE SCALE GENOMIC DNA]</scope>
    <source>
        <strain evidence="2 3">SM1979</strain>
    </source>
</reference>
<keyword evidence="1" id="KW-0472">Membrane</keyword>
<protein>
    <recommendedName>
        <fullName evidence="4">Mitochondrial inner membrane protein</fullName>
    </recommendedName>
</protein>
<keyword evidence="1" id="KW-0812">Transmembrane</keyword>
<evidence type="ECO:0000313" key="2">
    <source>
        <dbReference type="EMBL" id="MQQ08172.1"/>
    </source>
</evidence>
<organism evidence="2 3">
    <name type="scientific">Tritonibacter litoralis</name>
    <dbReference type="NCBI Taxonomy" id="2662264"/>
    <lineage>
        <taxon>Bacteria</taxon>
        <taxon>Pseudomonadati</taxon>
        <taxon>Pseudomonadota</taxon>
        <taxon>Alphaproteobacteria</taxon>
        <taxon>Rhodobacterales</taxon>
        <taxon>Paracoccaceae</taxon>
        <taxon>Tritonibacter</taxon>
    </lineage>
</organism>
<keyword evidence="3" id="KW-1185">Reference proteome</keyword>
<comment type="caution">
    <text evidence="2">The sequence shown here is derived from an EMBL/GenBank/DDBJ whole genome shotgun (WGS) entry which is preliminary data.</text>
</comment>
<name>A0A843YFW2_9RHOB</name>
<proteinExistence type="predicted"/>
<gene>
    <name evidence="2" type="ORF">GFB49_06895</name>
</gene>